<name>A0A9P9Y4G9_9HYPO</name>
<feature type="region of interest" description="Disordered" evidence="2">
    <location>
        <begin position="1"/>
        <end position="69"/>
    </location>
</feature>
<dbReference type="Gene3D" id="3.30.760.10">
    <property type="entry name" value="RNA Cap, Translation Initiation Factor Eif4e"/>
    <property type="match status" value="1"/>
</dbReference>
<proteinExistence type="inferred from homology"/>
<reference evidence="3" key="2">
    <citation type="submission" date="2022-07" db="EMBL/GenBank/DDBJ databases">
        <authorList>
            <person name="Goncalves M.F.M."/>
            <person name="Hilario S."/>
            <person name="Van De Peer Y."/>
            <person name="Esteves A.C."/>
            <person name="Alves A."/>
        </authorList>
    </citation>
    <scope>NUCLEOTIDE SEQUENCE</scope>
    <source>
        <strain evidence="3">MUM 19.33</strain>
    </source>
</reference>
<keyword evidence="4" id="KW-1185">Reference proteome</keyword>
<dbReference type="EMBL" id="JAGIXG020000010">
    <property type="protein sequence ID" value="KAI6783018.1"/>
    <property type="molecule type" value="Genomic_DNA"/>
</dbReference>
<dbReference type="PANTHER" id="PTHR11960">
    <property type="entry name" value="EUKARYOTIC TRANSLATION INITIATION FACTOR 4E RELATED"/>
    <property type="match status" value="1"/>
</dbReference>
<protein>
    <submittedName>
        <fullName evidence="3">Eukaryotic translation initiation factor 4E type-like protein</fullName>
    </submittedName>
</protein>
<accession>A0A9P9Y4G9</accession>
<feature type="region of interest" description="Disordered" evidence="2">
    <location>
        <begin position="86"/>
        <end position="116"/>
    </location>
</feature>
<dbReference type="SUPFAM" id="SSF55418">
    <property type="entry name" value="eIF4e-like"/>
    <property type="match status" value="1"/>
</dbReference>
<dbReference type="InterPro" id="IPR001040">
    <property type="entry name" value="TIF_eIF_4E"/>
</dbReference>
<feature type="compositionally biased region" description="Low complexity" evidence="2">
    <location>
        <begin position="51"/>
        <end position="69"/>
    </location>
</feature>
<evidence type="ECO:0000313" key="3">
    <source>
        <dbReference type="EMBL" id="KAI6783018.1"/>
    </source>
</evidence>
<comment type="caution">
    <text evidence="3">The sequence shown here is derived from an EMBL/GenBank/DDBJ whole genome shotgun (WGS) entry which is preliminary data.</text>
</comment>
<dbReference type="RefSeq" id="XP_051363874.1">
    <property type="nucleotide sequence ID" value="XM_051504790.1"/>
</dbReference>
<evidence type="ECO:0000256" key="1">
    <source>
        <dbReference type="RuleBase" id="RU004374"/>
    </source>
</evidence>
<dbReference type="Proteomes" id="UP001055219">
    <property type="component" value="Unassembled WGS sequence"/>
</dbReference>
<evidence type="ECO:0000256" key="2">
    <source>
        <dbReference type="SAM" id="MobiDB-lite"/>
    </source>
</evidence>
<sequence>MDNLWTRRANTGKLSLTTNSGPNGASNEPSSSRNASFAKRAGGDNASSLRPGPLSATTPGGGLTSPTGASSAFGLGSGAFASFGSAKTPKSGGNPFDTAMGTAAPKPGVVKDAKPIGKTPSMASISEARSLDGTVPTLHLLIDSWTFWYRPPISKAHGYIEYEHTLHPIATVRAAEEFWDVYEHLKRPSTLPVVSDYHLFKKDIRPIWEDDVNKKGGKWVVRLKKGVADRYWEDLLLALIGDQFFEAGEDVCGAVLSVRNGEDILSIWTKTDGGRVLKIRELMKHILKLPANTRVEFRSHDSSIQQRTALDEQRRENQKAREANPEKRPARSEMN</sequence>
<feature type="compositionally biased region" description="Basic and acidic residues" evidence="2">
    <location>
        <begin position="309"/>
        <end position="335"/>
    </location>
</feature>
<dbReference type="Pfam" id="PF01652">
    <property type="entry name" value="IF4E"/>
    <property type="match status" value="1"/>
</dbReference>
<keyword evidence="1" id="KW-0694">RNA-binding</keyword>
<dbReference type="GO" id="GO:0016281">
    <property type="term" value="C:eukaryotic translation initiation factor 4F complex"/>
    <property type="evidence" value="ECO:0007669"/>
    <property type="project" value="TreeGrafter"/>
</dbReference>
<dbReference type="GO" id="GO:0000340">
    <property type="term" value="F:RNA 7-methylguanosine cap binding"/>
    <property type="evidence" value="ECO:0007669"/>
    <property type="project" value="TreeGrafter"/>
</dbReference>
<dbReference type="PANTHER" id="PTHR11960:SF18">
    <property type="entry name" value="EUKARYOTIC TRANSLATION INITIATION FACTOR 4E HOMOLOGOUS PROTEIN, ISOFORM B"/>
    <property type="match status" value="1"/>
</dbReference>
<dbReference type="GO" id="GO:0003743">
    <property type="term" value="F:translation initiation factor activity"/>
    <property type="evidence" value="ECO:0007669"/>
    <property type="project" value="UniProtKB-KW"/>
</dbReference>
<dbReference type="GeneID" id="75828693"/>
<dbReference type="InterPro" id="IPR023398">
    <property type="entry name" value="TIF_eIF4e-like"/>
</dbReference>
<dbReference type="FunFam" id="3.30.760.10:FF:000015">
    <property type="entry name" value="Translation initiation factor eIF4E3, putative"/>
    <property type="match status" value="1"/>
</dbReference>
<reference evidence="3" key="1">
    <citation type="journal article" date="2021" name="J Fungi (Basel)">
        <title>Genomic and Metabolomic Analyses of the Marine Fungus Emericellopsis cladophorae: Insights into Saltwater Adaptability Mechanisms and Its Biosynthetic Potential.</title>
        <authorList>
            <person name="Goncalves M.F.M."/>
            <person name="Hilario S."/>
            <person name="Van de Peer Y."/>
            <person name="Esteves A.C."/>
            <person name="Alves A."/>
        </authorList>
    </citation>
    <scope>NUCLEOTIDE SEQUENCE</scope>
    <source>
        <strain evidence="3">MUM 19.33</strain>
    </source>
</reference>
<dbReference type="InterPro" id="IPR019770">
    <property type="entry name" value="TIF_eIF_4E_CS"/>
</dbReference>
<keyword evidence="1 3" id="KW-0396">Initiation factor</keyword>
<dbReference type="OrthoDB" id="590761at2759"/>
<comment type="similarity">
    <text evidence="1">Belongs to the eukaryotic initiation factor 4E family.</text>
</comment>
<feature type="region of interest" description="Disordered" evidence="2">
    <location>
        <begin position="298"/>
        <end position="335"/>
    </location>
</feature>
<gene>
    <name evidence="3" type="ORF">J7T54_002180</name>
</gene>
<feature type="compositionally biased region" description="Polar residues" evidence="2">
    <location>
        <begin position="8"/>
        <end position="35"/>
    </location>
</feature>
<dbReference type="AlphaFoldDB" id="A0A9P9Y4G9"/>
<keyword evidence="1" id="KW-0648">Protein biosynthesis</keyword>
<evidence type="ECO:0000313" key="4">
    <source>
        <dbReference type="Proteomes" id="UP001055219"/>
    </source>
</evidence>
<dbReference type="PROSITE" id="PS00813">
    <property type="entry name" value="IF4E"/>
    <property type="match status" value="1"/>
</dbReference>
<organism evidence="3 4">
    <name type="scientific">Emericellopsis cladophorae</name>
    <dbReference type="NCBI Taxonomy" id="2686198"/>
    <lineage>
        <taxon>Eukaryota</taxon>
        <taxon>Fungi</taxon>
        <taxon>Dikarya</taxon>
        <taxon>Ascomycota</taxon>
        <taxon>Pezizomycotina</taxon>
        <taxon>Sordariomycetes</taxon>
        <taxon>Hypocreomycetidae</taxon>
        <taxon>Hypocreales</taxon>
        <taxon>Bionectriaceae</taxon>
        <taxon>Emericellopsis</taxon>
    </lineage>
</organism>